<feature type="compositionally biased region" description="Low complexity" evidence="1">
    <location>
        <begin position="225"/>
        <end position="239"/>
    </location>
</feature>
<dbReference type="AlphaFoldDB" id="A0A9C5Z210"/>
<evidence type="ECO:0000256" key="1">
    <source>
        <dbReference type="SAM" id="MobiDB-lite"/>
    </source>
</evidence>
<name>A0A9C5Z210_9MUSC</name>
<protein>
    <submittedName>
        <fullName evidence="3">Mucin-3A-like</fullName>
    </submittedName>
</protein>
<sequence length="533" mass="55629">MIAKEAAFETPPQVSKKYADQRSGPGILKMKKNCCESSSEAKSTKQSFMSSSDKINSLSKDCRDGSGTGEEKIIKVTATIILPTTKTAANTLKTFATTTTQVTTSDCFNTIVSNGSEVALALINSTSVASSFGLALIPINTRAAAKPLVPTKLVSTLTTTKTSSTVYGNTNAAIISPNNIMPANYANQGHNATMETLNYTLTAATKSPIASTKVATLDSNSGTLSNNRSTRATSAASSAQSVTHTTKNLNLLHGDNSKLKTKPARSELSHAAAKLIEDTPVSQVIVEAATTVNAYISSITTSSTNSKYINLMQNSKAITPALFTNVANLNPATARAATTSTIKPSRASNENQKTEKTCSDTSQLFETATRADTSSMTSSLLSSTSRTYPSSKSKAAAEQVLPTNLKIQKATNSAFNSKATATAFTTATTSKPQTTFAVKEISTKPIATALAANKTTVTSVTSNIHNTVTTTGTVTFAKDTETIMPNSVSRKSSITGSTTATTNTAAKQPDTCTDILNNLTTNIAATVATTTSK</sequence>
<dbReference type="Proteomes" id="UP000092443">
    <property type="component" value="Unplaced"/>
</dbReference>
<feature type="compositionally biased region" description="Polar residues" evidence="1">
    <location>
        <begin position="337"/>
        <end position="351"/>
    </location>
</feature>
<keyword evidence="2" id="KW-1185">Reference proteome</keyword>
<accession>A0A9C5Z210</accession>
<feature type="region of interest" description="Disordered" evidence="1">
    <location>
        <begin position="1"/>
        <end position="63"/>
    </location>
</feature>
<proteinExistence type="predicted"/>
<evidence type="ECO:0000313" key="3">
    <source>
        <dbReference type="RefSeq" id="XP_037888040.1"/>
    </source>
</evidence>
<reference evidence="3" key="1">
    <citation type="submission" date="2025-08" db="UniProtKB">
        <authorList>
            <consortium name="RefSeq"/>
        </authorList>
    </citation>
    <scope>IDENTIFICATION</scope>
    <source>
        <tissue evidence="3">Whole body pupa</tissue>
    </source>
</reference>
<evidence type="ECO:0000313" key="2">
    <source>
        <dbReference type="Proteomes" id="UP000092443"/>
    </source>
</evidence>
<feature type="region of interest" description="Disordered" evidence="1">
    <location>
        <begin position="218"/>
        <end position="243"/>
    </location>
</feature>
<feature type="compositionally biased region" description="Polar residues" evidence="1">
    <location>
        <begin position="35"/>
        <end position="59"/>
    </location>
</feature>
<dbReference type="KEGG" id="gfs:119636629"/>
<feature type="region of interest" description="Disordered" evidence="1">
    <location>
        <begin position="337"/>
        <end position="358"/>
    </location>
</feature>
<dbReference type="GeneID" id="119636629"/>
<gene>
    <name evidence="3" type="primary">LOC119636629</name>
</gene>
<organism evidence="2 3">
    <name type="scientific">Glossina fuscipes</name>
    <dbReference type="NCBI Taxonomy" id="7396"/>
    <lineage>
        <taxon>Eukaryota</taxon>
        <taxon>Metazoa</taxon>
        <taxon>Ecdysozoa</taxon>
        <taxon>Arthropoda</taxon>
        <taxon>Hexapoda</taxon>
        <taxon>Insecta</taxon>
        <taxon>Pterygota</taxon>
        <taxon>Neoptera</taxon>
        <taxon>Endopterygota</taxon>
        <taxon>Diptera</taxon>
        <taxon>Brachycera</taxon>
        <taxon>Muscomorpha</taxon>
        <taxon>Hippoboscoidea</taxon>
        <taxon>Glossinidae</taxon>
        <taxon>Glossina</taxon>
    </lineage>
</organism>
<dbReference type="RefSeq" id="XP_037888040.1">
    <property type="nucleotide sequence ID" value="XM_038032112.1"/>
</dbReference>